<evidence type="ECO:0000256" key="4">
    <source>
        <dbReference type="ARBA" id="ARBA00022676"/>
    </source>
</evidence>
<evidence type="ECO:0000256" key="7">
    <source>
        <dbReference type="ARBA" id="ARBA00022968"/>
    </source>
</evidence>
<dbReference type="Gene3D" id="3.40.50.11660">
    <property type="entry name" value="Glycosyl transferase family 10, C-terminal domain"/>
    <property type="match status" value="1"/>
</dbReference>
<dbReference type="InterPro" id="IPR038577">
    <property type="entry name" value="GT10-like_C_sf"/>
</dbReference>
<comment type="similarity">
    <text evidence="3 12">Belongs to the glycosyltransferase 10 family.</text>
</comment>
<dbReference type="PANTHER" id="PTHR48438">
    <property type="entry name" value="ALPHA-(1,3)-FUCOSYLTRANSFERASE C-RELATED"/>
    <property type="match status" value="1"/>
</dbReference>
<evidence type="ECO:0000313" key="16">
    <source>
        <dbReference type="RefSeq" id="XP_035828706.1"/>
    </source>
</evidence>
<evidence type="ECO:0000256" key="11">
    <source>
        <dbReference type="ARBA" id="ARBA00023180"/>
    </source>
</evidence>
<dbReference type="InterPro" id="IPR055270">
    <property type="entry name" value="Glyco_tran_10_C"/>
</dbReference>
<evidence type="ECO:0000256" key="1">
    <source>
        <dbReference type="ARBA" id="ARBA00004323"/>
    </source>
</evidence>
<evidence type="ECO:0000256" key="6">
    <source>
        <dbReference type="ARBA" id="ARBA00022692"/>
    </source>
</evidence>
<keyword evidence="6 12" id="KW-0812">Transmembrane</keyword>
<feature type="domain" description="Fucosyltransferase C-terminal" evidence="13">
    <location>
        <begin position="387"/>
        <end position="574"/>
    </location>
</feature>
<evidence type="ECO:0000256" key="9">
    <source>
        <dbReference type="ARBA" id="ARBA00023034"/>
    </source>
</evidence>
<evidence type="ECO:0000313" key="15">
    <source>
        <dbReference type="Proteomes" id="UP000694888"/>
    </source>
</evidence>
<dbReference type="Pfam" id="PF17039">
    <property type="entry name" value="Glyco_tran_10_N"/>
    <property type="match status" value="1"/>
</dbReference>
<evidence type="ECO:0000256" key="8">
    <source>
        <dbReference type="ARBA" id="ARBA00022989"/>
    </source>
</evidence>
<feature type="domain" description="Fucosyltransferase N-terminal" evidence="14">
    <location>
        <begin position="314"/>
        <end position="367"/>
    </location>
</feature>
<comment type="subcellular location">
    <subcellularLocation>
        <location evidence="1">Golgi apparatus membrane</location>
        <topology evidence="1">Single-pass type II membrane protein</topology>
    </subcellularLocation>
    <subcellularLocation>
        <location evidence="12">Golgi apparatus</location>
        <location evidence="12">Golgi stack membrane</location>
        <topology evidence="12">Single-pass type II membrane protein</topology>
    </subcellularLocation>
</comment>
<accession>A0ABM1W213</accession>
<dbReference type="InterPro" id="IPR001503">
    <property type="entry name" value="Glyco_trans_10"/>
</dbReference>
<dbReference type="PANTHER" id="PTHR48438:SF1">
    <property type="entry name" value="ALPHA-(1,3)-FUCOSYLTRANSFERASE C-RELATED"/>
    <property type="match status" value="1"/>
</dbReference>
<keyword evidence="9 12" id="KW-0333">Golgi apparatus</keyword>
<protein>
    <recommendedName>
        <fullName evidence="12">Fucosyltransferase</fullName>
        <ecNumber evidence="12">2.4.1.-</ecNumber>
    </recommendedName>
</protein>
<keyword evidence="10" id="KW-0472">Membrane</keyword>
<evidence type="ECO:0000256" key="2">
    <source>
        <dbReference type="ARBA" id="ARBA00004922"/>
    </source>
</evidence>
<dbReference type="SUPFAM" id="SSF53756">
    <property type="entry name" value="UDP-Glycosyltransferase/glycogen phosphorylase"/>
    <property type="match status" value="1"/>
</dbReference>
<dbReference type="GeneID" id="101864027"/>
<dbReference type="EC" id="2.4.1.-" evidence="12"/>
<keyword evidence="11" id="KW-0325">Glycoprotein</keyword>
<keyword evidence="8" id="KW-1133">Transmembrane helix</keyword>
<comment type="pathway">
    <text evidence="2">Protein modification; protein glycosylation.</text>
</comment>
<name>A0ABM1W213_APLCA</name>
<gene>
    <name evidence="16" type="primary">LOC101864027</name>
</gene>
<evidence type="ECO:0000256" key="5">
    <source>
        <dbReference type="ARBA" id="ARBA00022679"/>
    </source>
</evidence>
<keyword evidence="7" id="KW-0735">Signal-anchor</keyword>
<sequence>MRPRCSRWWMARVTAVALATTICVYIMSLKSFQILKPPKVRQKTAAVHDQPFQRNIFSKWISGVKEVNIPPYVPLHKVLSDLRPTEYTKRKDTLIRRGFGLDDYVTENGEEAWIENGVVYRSYPYLEPAENKYYSAHFEPYIPFDPEVFFQGQREKVEMFKETTERNGRKQVQGTKVKRKIILWYIQKMSAPKLGDLQPLRMCPDLPCLQTSNEAYVEDSAAMISLLNTCALMLILLDHTLFGIPLSHELLSTGSIIENNKHHNLWVDLCDVSPSRGEWRHHNIMKPTLSGGNPLYFLTLSLFLTGQYIFGHPPARRPDQVLVYYQIEPPGPKHWSHGGPHRSPGWSSAFNWTMSYRLDSDVVTHYGLVRRRRKPRAPRNYAEILGNKTKLVAWITSNDETASDREGYVKELQKQGIDVDIFKHHPNCTRLRDPECTAMVGQKYKFYLALENSYCQNYITEKFYKYFDLDLVLITLGENEYSEIAPKETFINTADYKSPKELASRLKFLDSHDDAYLQILKEKDKYFSIHENHNAFPDGIFLEDRYEAVPVCHLCHRLWNLDRYRKTISNITEWYSASRCRAATNNIPDHGGFE</sequence>
<evidence type="ECO:0000256" key="10">
    <source>
        <dbReference type="ARBA" id="ARBA00023136"/>
    </source>
</evidence>
<keyword evidence="4 12" id="KW-0328">Glycosyltransferase</keyword>
<evidence type="ECO:0000259" key="13">
    <source>
        <dbReference type="Pfam" id="PF00852"/>
    </source>
</evidence>
<keyword evidence="15" id="KW-1185">Reference proteome</keyword>
<dbReference type="RefSeq" id="XP_035828706.1">
    <property type="nucleotide sequence ID" value="XM_035972813.1"/>
</dbReference>
<proteinExistence type="inferred from homology"/>
<evidence type="ECO:0000256" key="12">
    <source>
        <dbReference type="RuleBase" id="RU003832"/>
    </source>
</evidence>
<dbReference type="Pfam" id="PF00852">
    <property type="entry name" value="Glyco_transf_10"/>
    <property type="match status" value="1"/>
</dbReference>
<organism evidence="15 16">
    <name type="scientific">Aplysia californica</name>
    <name type="common">California sea hare</name>
    <dbReference type="NCBI Taxonomy" id="6500"/>
    <lineage>
        <taxon>Eukaryota</taxon>
        <taxon>Metazoa</taxon>
        <taxon>Spiralia</taxon>
        <taxon>Lophotrochozoa</taxon>
        <taxon>Mollusca</taxon>
        <taxon>Gastropoda</taxon>
        <taxon>Heterobranchia</taxon>
        <taxon>Euthyneura</taxon>
        <taxon>Tectipleura</taxon>
        <taxon>Aplysiida</taxon>
        <taxon>Aplysioidea</taxon>
        <taxon>Aplysiidae</taxon>
        <taxon>Aplysia</taxon>
    </lineage>
</organism>
<keyword evidence="5 12" id="KW-0808">Transferase</keyword>
<reference evidence="16" key="1">
    <citation type="submission" date="2025-08" db="UniProtKB">
        <authorList>
            <consortium name="RefSeq"/>
        </authorList>
    </citation>
    <scope>IDENTIFICATION</scope>
</reference>
<evidence type="ECO:0000259" key="14">
    <source>
        <dbReference type="Pfam" id="PF17039"/>
    </source>
</evidence>
<evidence type="ECO:0000256" key="3">
    <source>
        <dbReference type="ARBA" id="ARBA00008919"/>
    </source>
</evidence>
<dbReference type="InterPro" id="IPR031481">
    <property type="entry name" value="Glyco_tran_10_N"/>
</dbReference>
<dbReference type="Proteomes" id="UP000694888">
    <property type="component" value="Unplaced"/>
</dbReference>